<accession>N8ZGU0</accession>
<dbReference type="Proteomes" id="UP000013117">
    <property type="component" value="Unassembled WGS sequence"/>
</dbReference>
<dbReference type="PATRIC" id="fig|1120926.3.peg.2595"/>
<gene>
    <name evidence="1" type="ORF">F960_02681</name>
</gene>
<dbReference type="InterPro" id="IPR007434">
    <property type="entry name" value="FemAB-like"/>
</dbReference>
<evidence type="ECO:0000313" key="2">
    <source>
        <dbReference type="Proteomes" id="UP000013117"/>
    </source>
</evidence>
<protein>
    <recommendedName>
        <fullName evidence="3">BioF2-like acetyltransferase domain-containing protein</fullName>
    </recommendedName>
</protein>
<dbReference type="InterPro" id="IPR016181">
    <property type="entry name" value="Acyl_CoA_acyltransferase"/>
</dbReference>
<evidence type="ECO:0000313" key="1">
    <source>
        <dbReference type="EMBL" id="ENV32959.1"/>
    </source>
</evidence>
<dbReference type="eggNOG" id="COG3146">
    <property type="taxonomic scope" value="Bacteria"/>
</dbReference>
<dbReference type="SUPFAM" id="SSF55729">
    <property type="entry name" value="Acyl-CoA N-acyltransferases (Nat)"/>
    <property type="match status" value="1"/>
</dbReference>
<dbReference type="Pfam" id="PF04339">
    <property type="entry name" value="FemAB_like"/>
    <property type="match status" value="1"/>
</dbReference>
<keyword evidence="2" id="KW-1185">Reference proteome</keyword>
<dbReference type="AlphaFoldDB" id="N8ZGU0"/>
<dbReference type="EMBL" id="APPN01000071">
    <property type="protein sequence ID" value="ENV32959.1"/>
    <property type="molecule type" value="Genomic_DNA"/>
</dbReference>
<dbReference type="STRING" id="202952.GCA_000747725_03468"/>
<organism evidence="1 2">
    <name type="scientific">Acinetobacter gerneri DSM 14967 = CIP 107464 = MTCC 9824</name>
    <dbReference type="NCBI Taxonomy" id="1120926"/>
    <lineage>
        <taxon>Bacteria</taxon>
        <taxon>Pseudomonadati</taxon>
        <taxon>Pseudomonadota</taxon>
        <taxon>Gammaproteobacteria</taxon>
        <taxon>Moraxellales</taxon>
        <taxon>Moraxellaceae</taxon>
        <taxon>Acinetobacter</taxon>
    </lineage>
</organism>
<proteinExistence type="predicted"/>
<comment type="caution">
    <text evidence="1">The sequence shown here is derived from an EMBL/GenBank/DDBJ whole genome shotgun (WGS) entry which is preliminary data.</text>
</comment>
<dbReference type="HOGENOM" id="CLU_782840_0_0_6"/>
<dbReference type="Gene3D" id="3.40.630.30">
    <property type="match status" value="1"/>
</dbReference>
<evidence type="ECO:0008006" key="3">
    <source>
        <dbReference type="Google" id="ProtNLM"/>
    </source>
</evidence>
<reference evidence="1 2" key="1">
    <citation type="submission" date="2013-02" db="EMBL/GenBank/DDBJ databases">
        <title>The Genome Sequence of Acinetobacter gerneri CIP 107464.</title>
        <authorList>
            <consortium name="The Broad Institute Genome Sequencing Platform"/>
            <consortium name="The Broad Institute Genome Sequencing Center for Infectious Disease"/>
            <person name="Cerqueira G."/>
            <person name="Feldgarden M."/>
            <person name="Courvalin P."/>
            <person name="Perichon B."/>
            <person name="Grillot-Courvalin C."/>
            <person name="Clermont D."/>
            <person name="Rocha E."/>
            <person name="Yoon E.-J."/>
            <person name="Nemec A."/>
            <person name="Walker B."/>
            <person name="Young S.K."/>
            <person name="Zeng Q."/>
            <person name="Gargeya S."/>
            <person name="Fitzgerald M."/>
            <person name="Haas B."/>
            <person name="Abouelleil A."/>
            <person name="Alvarado L."/>
            <person name="Arachchi H.M."/>
            <person name="Berlin A.M."/>
            <person name="Chapman S.B."/>
            <person name="Dewar J."/>
            <person name="Goldberg J."/>
            <person name="Griggs A."/>
            <person name="Gujja S."/>
            <person name="Hansen M."/>
            <person name="Howarth C."/>
            <person name="Imamovic A."/>
            <person name="Larimer J."/>
            <person name="McCowan C."/>
            <person name="Murphy C."/>
            <person name="Neiman D."/>
            <person name="Pearson M."/>
            <person name="Priest M."/>
            <person name="Roberts A."/>
            <person name="Saif S."/>
            <person name="Shea T."/>
            <person name="Sisk P."/>
            <person name="Sykes S."/>
            <person name="Wortman J."/>
            <person name="Nusbaum C."/>
            <person name="Birren B."/>
        </authorList>
    </citation>
    <scope>NUCLEOTIDE SEQUENCE [LARGE SCALE GENOMIC DNA]</scope>
    <source>
        <strain evidence="1 2">CIP 107464</strain>
    </source>
</reference>
<sequence length="371" mass="43617">MSFLKPSYLDKVKKMRTDLNQLEPQSLVDAFLKYPPETFRIQNSADFLPFFTTKFNLLTTLDAADRKKIESFFAYPYWGKLLNLSTCFIGTTVSEYTPLSSDISAIEMSLKLKQIAQNHTLTIIKDLPINSPLLSRKENDFSQELITTAEKYGFISVEGQALAYVPIDFKDQEDYLSRLSKSRRKNLKRKLKSLDNLNIEILKTGDQKFQNPEFRQQLYQLYLAVYEQSDIHFDLLTPQFFDEILLNASNGGRVFFYWDQEILVGFNICFEYQNNLIDKYIGLNYSLALEHNLYFVSWFINLNYAKQQGLNFYIAGWTDPEVKSQLGAKFTFTRHLVWIRQPILRFVLGKLKHLFESDSHWHEKMQELKHE</sequence>
<name>N8ZGU0_9GAMM</name>